<dbReference type="PANTHER" id="PTHR24372:SF82">
    <property type="entry name" value="RICKETS"/>
    <property type="match status" value="1"/>
</dbReference>
<comment type="similarity">
    <text evidence="2">Belongs to the G-protein coupled receptor 1 family.</text>
</comment>
<evidence type="ECO:0000256" key="8">
    <source>
        <dbReference type="SAM" id="Phobius"/>
    </source>
</evidence>
<dbReference type="Proteomes" id="UP001153148">
    <property type="component" value="Unassembled WGS sequence"/>
</dbReference>
<evidence type="ECO:0000256" key="3">
    <source>
        <dbReference type="ARBA" id="ARBA00022614"/>
    </source>
</evidence>
<protein>
    <recommendedName>
        <fullName evidence="9">G-protein coupled receptors family 1 profile domain-containing protein</fullName>
    </recommendedName>
</protein>
<dbReference type="InterPro" id="IPR000276">
    <property type="entry name" value="GPCR_Rhodpsn"/>
</dbReference>
<dbReference type="SUPFAM" id="SSF81321">
    <property type="entry name" value="Family A G protein-coupled receptor-like"/>
    <property type="match status" value="1"/>
</dbReference>
<keyword evidence="4 8" id="KW-0812">Transmembrane</keyword>
<name>A0ABN7PF79_TIMPD</name>
<feature type="domain" description="G-protein coupled receptors family 1 profile" evidence="9">
    <location>
        <begin position="32"/>
        <end position="68"/>
    </location>
</feature>
<comment type="subcellular location">
    <subcellularLocation>
        <location evidence="1">Membrane</location>
    </subcellularLocation>
</comment>
<dbReference type="PANTHER" id="PTHR24372">
    <property type="entry name" value="GLYCOPROTEIN HORMONE RECEPTOR"/>
    <property type="match status" value="1"/>
</dbReference>
<dbReference type="PRINTS" id="PR00237">
    <property type="entry name" value="GPCRRHODOPSN"/>
</dbReference>
<evidence type="ECO:0000313" key="11">
    <source>
        <dbReference type="Proteomes" id="UP001153148"/>
    </source>
</evidence>
<proteinExistence type="inferred from homology"/>
<evidence type="ECO:0000259" key="9">
    <source>
        <dbReference type="PROSITE" id="PS50262"/>
    </source>
</evidence>
<sequence length="68" mass="7809">MFLGPFLPCQDLFDWWTLRCGVWIIFLLAMLGNGTVVFVLIFSRSKIDVPRFLVCNLAAADFFMGVYL</sequence>
<keyword evidence="5" id="KW-0677">Repeat</keyword>
<evidence type="ECO:0000256" key="4">
    <source>
        <dbReference type="ARBA" id="ARBA00022692"/>
    </source>
</evidence>
<dbReference type="Gene3D" id="1.20.1070.10">
    <property type="entry name" value="Rhodopsin 7-helix transmembrane proteins"/>
    <property type="match status" value="1"/>
</dbReference>
<reference evidence="10" key="1">
    <citation type="submission" date="2021-03" db="EMBL/GenBank/DDBJ databases">
        <authorList>
            <person name="Tran Van P."/>
        </authorList>
    </citation>
    <scope>NUCLEOTIDE SEQUENCE</scope>
</reference>
<keyword evidence="3" id="KW-0433">Leucine-rich repeat</keyword>
<keyword evidence="6 8" id="KW-1133">Transmembrane helix</keyword>
<comment type="caution">
    <text evidence="10">The sequence shown here is derived from an EMBL/GenBank/DDBJ whole genome shotgun (WGS) entry which is preliminary data.</text>
</comment>
<keyword evidence="11" id="KW-1185">Reference proteome</keyword>
<organism evidence="10 11">
    <name type="scientific">Timema podura</name>
    <name type="common">Walking stick</name>
    <dbReference type="NCBI Taxonomy" id="61482"/>
    <lineage>
        <taxon>Eukaryota</taxon>
        <taxon>Metazoa</taxon>
        <taxon>Ecdysozoa</taxon>
        <taxon>Arthropoda</taxon>
        <taxon>Hexapoda</taxon>
        <taxon>Insecta</taxon>
        <taxon>Pterygota</taxon>
        <taxon>Neoptera</taxon>
        <taxon>Polyneoptera</taxon>
        <taxon>Phasmatodea</taxon>
        <taxon>Timematodea</taxon>
        <taxon>Timematoidea</taxon>
        <taxon>Timematidae</taxon>
        <taxon>Timema</taxon>
    </lineage>
</organism>
<evidence type="ECO:0000256" key="5">
    <source>
        <dbReference type="ARBA" id="ARBA00022737"/>
    </source>
</evidence>
<evidence type="ECO:0000256" key="2">
    <source>
        <dbReference type="ARBA" id="ARBA00010663"/>
    </source>
</evidence>
<evidence type="ECO:0000256" key="7">
    <source>
        <dbReference type="ARBA" id="ARBA00023136"/>
    </source>
</evidence>
<accession>A0ABN7PF79</accession>
<gene>
    <name evidence="10" type="ORF">TPAB3V08_LOCUS13363</name>
</gene>
<evidence type="ECO:0000313" key="10">
    <source>
        <dbReference type="EMBL" id="CAG2066420.1"/>
    </source>
</evidence>
<keyword evidence="7 8" id="KW-0472">Membrane</keyword>
<dbReference type="InterPro" id="IPR017452">
    <property type="entry name" value="GPCR_Rhodpsn_7TM"/>
</dbReference>
<dbReference type="PROSITE" id="PS50262">
    <property type="entry name" value="G_PROTEIN_RECEP_F1_2"/>
    <property type="match status" value="1"/>
</dbReference>
<evidence type="ECO:0000256" key="6">
    <source>
        <dbReference type="ARBA" id="ARBA00022989"/>
    </source>
</evidence>
<dbReference type="EMBL" id="CAJPIN010053992">
    <property type="protein sequence ID" value="CAG2066420.1"/>
    <property type="molecule type" value="Genomic_DNA"/>
</dbReference>
<evidence type="ECO:0000256" key="1">
    <source>
        <dbReference type="ARBA" id="ARBA00004370"/>
    </source>
</evidence>
<feature type="transmembrane region" description="Helical" evidence="8">
    <location>
        <begin position="22"/>
        <end position="42"/>
    </location>
</feature>
<feature type="non-terminal residue" evidence="10">
    <location>
        <position position="68"/>
    </location>
</feature>